<evidence type="ECO:0000256" key="1">
    <source>
        <dbReference type="SAM" id="MobiDB-lite"/>
    </source>
</evidence>
<sequence length="145" mass="17149">MGHSEDDGYRDKKYERSHRRRRSRSREREFNRDRNRENKRSKEKITNDDKPAIRGRGNKASAGLRAWDDKLFPEEKAKKTQPQEPAAESWIDTEINFAEKSRKDDPEKKNQKSFWKHDKFDMVNKSPALEEPIGGGISRSSPRYN</sequence>
<keyword evidence="3" id="KW-1185">Reference proteome</keyword>
<evidence type="ECO:0000313" key="3">
    <source>
        <dbReference type="Proteomes" id="UP001162131"/>
    </source>
</evidence>
<name>A0AAU9J824_9CILI</name>
<gene>
    <name evidence="2" type="ORF">BSTOLATCC_MIC29733</name>
</gene>
<proteinExistence type="predicted"/>
<feature type="region of interest" description="Disordered" evidence="1">
    <location>
        <begin position="1"/>
        <end position="145"/>
    </location>
</feature>
<comment type="caution">
    <text evidence="2">The sequence shown here is derived from an EMBL/GenBank/DDBJ whole genome shotgun (WGS) entry which is preliminary data.</text>
</comment>
<feature type="compositionally biased region" description="Basic and acidic residues" evidence="1">
    <location>
        <begin position="66"/>
        <end position="78"/>
    </location>
</feature>
<feature type="compositionally biased region" description="Basic and acidic residues" evidence="1">
    <location>
        <begin position="1"/>
        <end position="14"/>
    </location>
</feature>
<feature type="compositionally biased region" description="Basic and acidic residues" evidence="1">
    <location>
        <begin position="26"/>
        <end position="52"/>
    </location>
</feature>
<feature type="compositionally biased region" description="Basic residues" evidence="1">
    <location>
        <begin position="15"/>
        <end position="25"/>
    </location>
</feature>
<dbReference type="AlphaFoldDB" id="A0AAU9J824"/>
<dbReference type="Proteomes" id="UP001162131">
    <property type="component" value="Unassembled WGS sequence"/>
</dbReference>
<dbReference type="EMBL" id="CAJZBQ010000029">
    <property type="protein sequence ID" value="CAG9321826.1"/>
    <property type="molecule type" value="Genomic_DNA"/>
</dbReference>
<evidence type="ECO:0000313" key="2">
    <source>
        <dbReference type="EMBL" id="CAG9321826.1"/>
    </source>
</evidence>
<organism evidence="2 3">
    <name type="scientific">Blepharisma stoltei</name>
    <dbReference type="NCBI Taxonomy" id="1481888"/>
    <lineage>
        <taxon>Eukaryota</taxon>
        <taxon>Sar</taxon>
        <taxon>Alveolata</taxon>
        <taxon>Ciliophora</taxon>
        <taxon>Postciliodesmatophora</taxon>
        <taxon>Heterotrichea</taxon>
        <taxon>Heterotrichida</taxon>
        <taxon>Blepharismidae</taxon>
        <taxon>Blepharisma</taxon>
    </lineage>
</organism>
<accession>A0AAU9J824</accession>
<protein>
    <submittedName>
        <fullName evidence="2">Uncharacterized protein</fullName>
    </submittedName>
</protein>
<reference evidence="2" key="1">
    <citation type="submission" date="2021-09" db="EMBL/GenBank/DDBJ databases">
        <authorList>
            <consortium name="AG Swart"/>
            <person name="Singh M."/>
            <person name="Singh A."/>
            <person name="Seah K."/>
            <person name="Emmerich C."/>
        </authorList>
    </citation>
    <scope>NUCLEOTIDE SEQUENCE</scope>
    <source>
        <strain evidence="2">ATCC30299</strain>
    </source>
</reference>
<feature type="compositionally biased region" description="Basic and acidic residues" evidence="1">
    <location>
        <begin position="97"/>
        <end position="122"/>
    </location>
</feature>